<sequence length="72" mass="8036">MDRTFVYEPKTEGKLVLHTSGGDVNIALWPKAAPKACRNFLQLSADVFVSNKGLLRRLAVPSRFAGQTRFPF</sequence>
<evidence type="ECO:0000313" key="3">
    <source>
        <dbReference type="Proteomes" id="UP001439008"/>
    </source>
</evidence>
<comment type="caution">
    <text evidence="2">The sequence shown here is derived from an EMBL/GenBank/DDBJ whole genome shotgun (WGS) entry which is preliminary data.</text>
</comment>
<dbReference type="Pfam" id="PF00160">
    <property type="entry name" value="Pro_isomerase"/>
    <property type="match status" value="1"/>
</dbReference>
<feature type="domain" description="PPIase cyclophilin-type" evidence="1">
    <location>
        <begin position="16"/>
        <end position="51"/>
    </location>
</feature>
<dbReference type="InterPro" id="IPR002130">
    <property type="entry name" value="Cyclophilin-type_PPIase_dom"/>
</dbReference>
<dbReference type="EMBL" id="JBDODL010000381">
    <property type="protein sequence ID" value="MES1919725.1"/>
    <property type="molecule type" value="Genomic_DNA"/>
</dbReference>
<reference evidence="2 3" key="1">
    <citation type="journal article" date="2024" name="BMC Biol.">
        <title>Comparative genomics of Ascetosporea gives new insight into the evolutionary basis for animal parasitism in Rhizaria.</title>
        <authorList>
            <person name="Hiltunen Thoren M."/>
            <person name="Onut-Brannstrom I."/>
            <person name="Alfjorden A."/>
            <person name="Peckova H."/>
            <person name="Swords F."/>
            <person name="Hooper C."/>
            <person name="Holzer A.S."/>
            <person name="Bass D."/>
            <person name="Burki F."/>
        </authorList>
    </citation>
    <scope>NUCLEOTIDE SEQUENCE [LARGE SCALE GENOMIC DNA]</scope>
    <source>
        <strain evidence="2">20-A016</strain>
    </source>
</reference>
<keyword evidence="3" id="KW-1185">Reference proteome</keyword>
<protein>
    <recommendedName>
        <fullName evidence="1">PPIase cyclophilin-type domain-containing protein</fullName>
    </recommendedName>
</protein>
<accession>A0ABV2AJ86</accession>
<name>A0ABV2AJ86_9EUKA</name>
<dbReference type="Gene3D" id="2.40.100.10">
    <property type="entry name" value="Cyclophilin-like"/>
    <property type="match status" value="1"/>
</dbReference>
<dbReference type="SUPFAM" id="SSF50891">
    <property type="entry name" value="Cyclophilin-like"/>
    <property type="match status" value="1"/>
</dbReference>
<evidence type="ECO:0000259" key="1">
    <source>
        <dbReference type="Pfam" id="PF00160"/>
    </source>
</evidence>
<proteinExistence type="predicted"/>
<dbReference type="Proteomes" id="UP001439008">
    <property type="component" value="Unassembled WGS sequence"/>
</dbReference>
<organism evidence="2 3">
    <name type="scientific">Bonamia ostreae</name>
    <dbReference type="NCBI Taxonomy" id="126728"/>
    <lineage>
        <taxon>Eukaryota</taxon>
        <taxon>Sar</taxon>
        <taxon>Rhizaria</taxon>
        <taxon>Endomyxa</taxon>
        <taxon>Ascetosporea</taxon>
        <taxon>Haplosporida</taxon>
        <taxon>Bonamia</taxon>
    </lineage>
</organism>
<evidence type="ECO:0000313" key="2">
    <source>
        <dbReference type="EMBL" id="MES1919725.1"/>
    </source>
</evidence>
<dbReference type="InterPro" id="IPR029000">
    <property type="entry name" value="Cyclophilin-like_dom_sf"/>
</dbReference>
<gene>
    <name evidence="2" type="ORF">MHBO_001505</name>
</gene>